<protein>
    <recommendedName>
        <fullName evidence="1">ESAT-6-like protein</fullName>
    </recommendedName>
</protein>
<dbReference type="InterPro" id="IPR036689">
    <property type="entry name" value="ESAT-6-like_sf"/>
</dbReference>
<dbReference type="SUPFAM" id="SSF140453">
    <property type="entry name" value="EsxAB dimer-like"/>
    <property type="match status" value="1"/>
</dbReference>
<keyword evidence="3" id="KW-1185">Reference proteome</keyword>
<evidence type="ECO:0000313" key="2">
    <source>
        <dbReference type="EMBL" id="OSY41036.1"/>
    </source>
</evidence>
<sequence>MGSEIRVTFAAIDQAAADIDGARARITAQLGDLQSHLAPVVAGWTGDAASRYNEAQQRWDRSATDLTGTLQRIRALVSAAGQGYQDVERMNAGRFGV</sequence>
<reference evidence="2 3" key="1">
    <citation type="submission" date="2016-09" db="EMBL/GenBank/DDBJ databases">
        <title>Pseudonocardia autotrophica DSM535, a candidate organism with high potential of specific P450 cytochromes.</title>
        <authorList>
            <person name="Grumaz C."/>
            <person name="Vainshtein Y."/>
            <person name="Kirstahler P."/>
            <person name="Sohn K."/>
        </authorList>
    </citation>
    <scope>NUCLEOTIDE SEQUENCE [LARGE SCALE GENOMIC DNA]</scope>
    <source>
        <strain evidence="2 3">DSM 535</strain>
    </source>
</reference>
<proteinExistence type="inferred from homology"/>
<organism evidence="2 3">
    <name type="scientific">Pseudonocardia autotrophica</name>
    <name type="common">Amycolata autotrophica</name>
    <name type="synonym">Nocardia autotrophica</name>
    <dbReference type="NCBI Taxonomy" id="2074"/>
    <lineage>
        <taxon>Bacteria</taxon>
        <taxon>Bacillati</taxon>
        <taxon>Actinomycetota</taxon>
        <taxon>Actinomycetes</taxon>
        <taxon>Pseudonocardiales</taxon>
        <taxon>Pseudonocardiaceae</taxon>
        <taxon>Pseudonocardia</taxon>
    </lineage>
</organism>
<gene>
    <name evidence="2" type="primary">esxA</name>
    <name evidence="2" type="ORF">BG845_02378</name>
</gene>
<dbReference type="EMBL" id="MIGB01000010">
    <property type="protein sequence ID" value="OSY41036.1"/>
    <property type="molecule type" value="Genomic_DNA"/>
</dbReference>
<accession>A0A1Y2N0Q0</accession>
<dbReference type="OrthoDB" id="3387628at2"/>
<dbReference type="NCBIfam" id="TIGR03930">
    <property type="entry name" value="WXG100_ESAT6"/>
    <property type="match status" value="1"/>
</dbReference>
<dbReference type="InterPro" id="IPR010310">
    <property type="entry name" value="T7SS_ESAT-6-like"/>
</dbReference>
<dbReference type="RefSeq" id="WP_085912635.1">
    <property type="nucleotide sequence ID" value="NZ_AP018920.1"/>
</dbReference>
<dbReference type="Proteomes" id="UP000194360">
    <property type="component" value="Unassembled WGS sequence"/>
</dbReference>
<name>A0A1Y2N0Q0_PSEAH</name>
<comment type="caution">
    <text evidence="2">The sequence shown here is derived from an EMBL/GenBank/DDBJ whole genome shotgun (WGS) entry which is preliminary data.</text>
</comment>
<dbReference type="Gene3D" id="1.10.287.1060">
    <property type="entry name" value="ESAT-6-like"/>
    <property type="match status" value="1"/>
</dbReference>
<dbReference type="STRING" id="2074.BG845_02378"/>
<evidence type="ECO:0000256" key="1">
    <source>
        <dbReference type="RuleBase" id="RU362001"/>
    </source>
</evidence>
<dbReference type="AlphaFoldDB" id="A0A1Y2N0Q0"/>
<comment type="similarity">
    <text evidence="1">Belongs to the WXG100 family.</text>
</comment>
<evidence type="ECO:0000313" key="3">
    <source>
        <dbReference type="Proteomes" id="UP000194360"/>
    </source>
</evidence>
<dbReference type="Pfam" id="PF06013">
    <property type="entry name" value="WXG100"/>
    <property type="match status" value="1"/>
</dbReference>